<reference evidence="1" key="5">
    <citation type="journal article" date="2021" name="G3 (Bethesda)">
        <title>Aegilops tauschii genome assembly Aet v5.0 features greater sequence contiguity and improved annotation.</title>
        <authorList>
            <person name="Wang L."/>
            <person name="Zhu T."/>
            <person name="Rodriguez J.C."/>
            <person name="Deal K.R."/>
            <person name="Dubcovsky J."/>
            <person name="McGuire P.E."/>
            <person name="Lux T."/>
            <person name="Spannagl M."/>
            <person name="Mayer K.F.X."/>
            <person name="Baldrich P."/>
            <person name="Meyers B.C."/>
            <person name="Huo N."/>
            <person name="Gu Y.Q."/>
            <person name="Zhou H."/>
            <person name="Devos K.M."/>
            <person name="Bennetzen J.L."/>
            <person name="Unver T."/>
            <person name="Budak H."/>
            <person name="Gulick P.J."/>
            <person name="Galiba G."/>
            <person name="Kalapos B."/>
            <person name="Nelson D.R."/>
            <person name="Li P."/>
            <person name="You F.M."/>
            <person name="Luo M.C."/>
            <person name="Dvorak J."/>
        </authorList>
    </citation>
    <scope>NUCLEOTIDE SEQUENCE [LARGE SCALE GENOMIC DNA]</scope>
    <source>
        <strain evidence="1">cv. AL8/78</strain>
    </source>
</reference>
<organism evidence="1 2">
    <name type="scientific">Aegilops tauschii subsp. strangulata</name>
    <name type="common">Goatgrass</name>
    <dbReference type="NCBI Taxonomy" id="200361"/>
    <lineage>
        <taxon>Eukaryota</taxon>
        <taxon>Viridiplantae</taxon>
        <taxon>Streptophyta</taxon>
        <taxon>Embryophyta</taxon>
        <taxon>Tracheophyta</taxon>
        <taxon>Spermatophyta</taxon>
        <taxon>Magnoliopsida</taxon>
        <taxon>Liliopsida</taxon>
        <taxon>Poales</taxon>
        <taxon>Poaceae</taxon>
        <taxon>BOP clade</taxon>
        <taxon>Pooideae</taxon>
        <taxon>Triticodae</taxon>
        <taxon>Triticeae</taxon>
        <taxon>Triticinae</taxon>
        <taxon>Aegilops</taxon>
    </lineage>
</organism>
<dbReference type="Gramene" id="AET2Gv20812900.21">
    <property type="protein sequence ID" value="AET2Gv20812900.21"/>
    <property type="gene ID" value="AET2Gv20812900"/>
</dbReference>
<dbReference type="Gramene" id="AET2Gv20812900.23">
    <property type="protein sequence ID" value="AET2Gv20812900.23"/>
    <property type="gene ID" value="AET2Gv20812900"/>
</dbReference>
<dbReference type="Gramene" id="AET2Gv20812900.22">
    <property type="protein sequence ID" value="AET2Gv20812900.22"/>
    <property type="gene ID" value="AET2Gv20812900"/>
</dbReference>
<proteinExistence type="predicted"/>
<keyword evidence="2" id="KW-1185">Reference proteome</keyword>
<dbReference type="EnsemblPlants" id="AET2Gv20812900.21">
    <property type="protein sequence ID" value="AET2Gv20812900.21"/>
    <property type="gene ID" value="AET2Gv20812900"/>
</dbReference>
<reference evidence="1" key="3">
    <citation type="journal article" date="2017" name="Nature">
        <title>Genome sequence of the progenitor of the wheat D genome Aegilops tauschii.</title>
        <authorList>
            <person name="Luo M.C."/>
            <person name="Gu Y.Q."/>
            <person name="Puiu D."/>
            <person name="Wang H."/>
            <person name="Twardziok S.O."/>
            <person name="Deal K.R."/>
            <person name="Huo N."/>
            <person name="Zhu T."/>
            <person name="Wang L."/>
            <person name="Wang Y."/>
            <person name="McGuire P.E."/>
            <person name="Liu S."/>
            <person name="Long H."/>
            <person name="Ramasamy R.K."/>
            <person name="Rodriguez J.C."/>
            <person name="Van S.L."/>
            <person name="Yuan L."/>
            <person name="Wang Z."/>
            <person name="Xia Z."/>
            <person name="Xiao L."/>
            <person name="Anderson O.D."/>
            <person name="Ouyang S."/>
            <person name="Liang Y."/>
            <person name="Zimin A.V."/>
            <person name="Pertea G."/>
            <person name="Qi P."/>
            <person name="Bennetzen J.L."/>
            <person name="Dai X."/>
            <person name="Dawson M.W."/>
            <person name="Muller H.G."/>
            <person name="Kugler K."/>
            <person name="Rivarola-Duarte L."/>
            <person name="Spannagl M."/>
            <person name="Mayer K.F.X."/>
            <person name="Lu F.H."/>
            <person name="Bevan M.W."/>
            <person name="Leroy P."/>
            <person name="Li P."/>
            <person name="You F.M."/>
            <person name="Sun Q."/>
            <person name="Liu Z."/>
            <person name="Lyons E."/>
            <person name="Wicker T."/>
            <person name="Salzberg S.L."/>
            <person name="Devos K.M."/>
            <person name="Dvorak J."/>
        </authorList>
    </citation>
    <scope>NUCLEOTIDE SEQUENCE [LARGE SCALE GENOMIC DNA]</scope>
    <source>
        <strain evidence="1">cv. AL8/78</strain>
    </source>
</reference>
<evidence type="ECO:0000313" key="1">
    <source>
        <dbReference type="EnsemblPlants" id="AET2Gv20812900.23"/>
    </source>
</evidence>
<reference evidence="2" key="1">
    <citation type="journal article" date="2014" name="Science">
        <title>Ancient hybridizations among the ancestral genomes of bread wheat.</title>
        <authorList>
            <consortium name="International Wheat Genome Sequencing Consortium,"/>
            <person name="Marcussen T."/>
            <person name="Sandve S.R."/>
            <person name="Heier L."/>
            <person name="Spannagl M."/>
            <person name="Pfeifer M."/>
            <person name="Jakobsen K.S."/>
            <person name="Wulff B.B."/>
            <person name="Steuernagel B."/>
            <person name="Mayer K.F."/>
            <person name="Olsen O.A."/>
        </authorList>
    </citation>
    <scope>NUCLEOTIDE SEQUENCE [LARGE SCALE GENOMIC DNA]</scope>
    <source>
        <strain evidence="2">cv. AL8/78</strain>
    </source>
</reference>
<evidence type="ECO:0000313" key="2">
    <source>
        <dbReference type="Proteomes" id="UP000015105"/>
    </source>
</evidence>
<reference evidence="1" key="4">
    <citation type="submission" date="2019-03" db="UniProtKB">
        <authorList>
            <consortium name="EnsemblPlants"/>
        </authorList>
    </citation>
    <scope>IDENTIFICATION</scope>
</reference>
<protein>
    <submittedName>
        <fullName evidence="1">Uncharacterized protein</fullName>
    </submittedName>
</protein>
<reference evidence="2" key="2">
    <citation type="journal article" date="2017" name="Nat. Plants">
        <title>The Aegilops tauschii genome reveals multiple impacts of transposons.</title>
        <authorList>
            <person name="Zhao G."/>
            <person name="Zou C."/>
            <person name="Li K."/>
            <person name="Wang K."/>
            <person name="Li T."/>
            <person name="Gao L."/>
            <person name="Zhang X."/>
            <person name="Wang H."/>
            <person name="Yang Z."/>
            <person name="Liu X."/>
            <person name="Jiang W."/>
            <person name="Mao L."/>
            <person name="Kong X."/>
            <person name="Jiao Y."/>
            <person name="Jia J."/>
        </authorList>
    </citation>
    <scope>NUCLEOTIDE SEQUENCE [LARGE SCALE GENOMIC DNA]</scope>
    <source>
        <strain evidence="2">cv. AL8/78</strain>
    </source>
</reference>
<name>A0A453CDK8_AEGTS</name>
<dbReference type="EnsemblPlants" id="AET2Gv20812900.22">
    <property type="protein sequence ID" value="AET2Gv20812900.22"/>
    <property type="gene ID" value="AET2Gv20812900"/>
</dbReference>
<dbReference type="AlphaFoldDB" id="A0A453CDK8"/>
<accession>A0A453CDK8</accession>
<dbReference type="EnsemblPlants" id="AET2Gv20812900.23">
    <property type="protein sequence ID" value="AET2Gv20812900.23"/>
    <property type="gene ID" value="AET2Gv20812900"/>
</dbReference>
<sequence length="115" mass="13118">MEEVDITDKFMLEVIFIKLQLAQPLFLLLQSGQSFAVTIKFRPSTRHQQHDAEAMALSGYSSNSIEVATDVAAARVIRYMEAVCAKVLKDYSYNKLKQTKERELHLIGLLIDKEK</sequence>
<dbReference type="Proteomes" id="UP000015105">
    <property type="component" value="Chromosome 2D"/>
</dbReference>